<dbReference type="GO" id="GO:0071456">
    <property type="term" value="P:cellular response to hypoxia"/>
    <property type="evidence" value="ECO:0007669"/>
    <property type="project" value="TreeGrafter"/>
</dbReference>
<keyword evidence="3" id="KW-0832">Ubl conjugation</keyword>
<feature type="region of interest" description="Disordered" evidence="8">
    <location>
        <begin position="1"/>
        <end position="25"/>
    </location>
</feature>
<evidence type="ECO:0000259" key="10">
    <source>
        <dbReference type="PROSITE" id="PS50888"/>
    </source>
</evidence>
<organism evidence="11 12">
    <name type="scientific">Pogonophryne albipinna</name>
    <dbReference type="NCBI Taxonomy" id="1090488"/>
    <lineage>
        <taxon>Eukaryota</taxon>
        <taxon>Metazoa</taxon>
        <taxon>Chordata</taxon>
        <taxon>Craniata</taxon>
        <taxon>Vertebrata</taxon>
        <taxon>Euteleostomi</taxon>
        <taxon>Actinopterygii</taxon>
        <taxon>Neopterygii</taxon>
        <taxon>Teleostei</taxon>
        <taxon>Neoteleostei</taxon>
        <taxon>Acanthomorphata</taxon>
        <taxon>Eupercaria</taxon>
        <taxon>Perciformes</taxon>
        <taxon>Notothenioidei</taxon>
        <taxon>Pogonophryne</taxon>
    </lineage>
</organism>
<dbReference type="PROSITE" id="PS50888">
    <property type="entry name" value="BHLH"/>
    <property type="match status" value="1"/>
</dbReference>
<evidence type="ECO:0000256" key="8">
    <source>
        <dbReference type="SAM" id="MobiDB-lite"/>
    </source>
</evidence>
<name>A0AAD6F4L5_9TELE</name>
<dbReference type="SMART" id="SM00091">
    <property type="entry name" value="PAS"/>
    <property type="match status" value="2"/>
</dbReference>
<evidence type="ECO:0000256" key="7">
    <source>
        <dbReference type="ARBA" id="ARBA00023278"/>
    </source>
</evidence>
<dbReference type="InterPro" id="IPR013767">
    <property type="entry name" value="PAS_fold"/>
</dbReference>
<keyword evidence="12" id="KW-1185">Reference proteome</keyword>
<comment type="caution">
    <text evidence="11">The sequence shown here is derived from an EMBL/GenBank/DDBJ whole genome shotgun (WGS) entry which is preliminary data.</text>
</comment>
<dbReference type="GO" id="GO:0000977">
    <property type="term" value="F:RNA polymerase II transcription regulatory region sequence-specific DNA binding"/>
    <property type="evidence" value="ECO:0007669"/>
    <property type="project" value="TreeGrafter"/>
</dbReference>
<dbReference type="PANTHER" id="PTHR23043">
    <property type="entry name" value="HYPOXIA-INDUCIBLE FACTOR 1 ALPHA"/>
    <property type="match status" value="1"/>
</dbReference>
<dbReference type="InterPro" id="IPR000014">
    <property type="entry name" value="PAS"/>
</dbReference>
<reference evidence="11" key="1">
    <citation type="submission" date="2022-11" db="EMBL/GenBank/DDBJ databases">
        <title>Chromosome-level genome of Pogonophryne albipinna.</title>
        <authorList>
            <person name="Jo E."/>
        </authorList>
    </citation>
    <scope>NUCLEOTIDE SEQUENCE</scope>
    <source>
        <strain evidence="11">SGF0006</strain>
        <tissue evidence="11">Muscle</tissue>
    </source>
</reference>
<dbReference type="PROSITE" id="PS50112">
    <property type="entry name" value="PAS"/>
    <property type="match status" value="2"/>
</dbReference>
<keyword evidence="2" id="KW-0677">Repeat</keyword>
<keyword evidence="6" id="KW-0539">Nucleus</keyword>
<dbReference type="CDD" id="cd00130">
    <property type="entry name" value="PAS"/>
    <property type="match status" value="2"/>
</dbReference>
<dbReference type="SMART" id="SM00353">
    <property type="entry name" value="HLH"/>
    <property type="match status" value="1"/>
</dbReference>
<dbReference type="Proteomes" id="UP001219934">
    <property type="component" value="Unassembled WGS sequence"/>
</dbReference>
<keyword evidence="5" id="KW-0804">Transcription</keyword>
<sequence>MTADKEKKRNSSERRKEKSRDAARCRRSKETEVFYELANQLPLPHSVSSHLDKASIMRLAISCSSVRDSEEDGQMDSLYLKSLEGFITVVTSDGDMIFLSENINKFMGLTQVDITGQSIFDFTHPCDHEEIRENLNLKTSGSGFRKKGKDLNTERDFFMRMKCTVTNRGRTVNLKSASWKVLHCTGHLQIYTSVPPRVLCGFAEPPLTCAVLMCEPIAHPSNIDTPLDSKTFLSRHSMDMKFTYCDDRVTELMGYTPDDLIGRSVYDFYHALDSDGVTKSHHN</sequence>
<feature type="domain" description="BHLH" evidence="10">
    <location>
        <begin position="14"/>
        <end position="67"/>
    </location>
</feature>
<evidence type="ECO:0000256" key="6">
    <source>
        <dbReference type="ARBA" id="ARBA00023242"/>
    </source>
</evidence>
<feature type="non-terminal residue" evidence="11">
    <location>
        <position position="1"/>
    </location>
</feature>
<dbReference type="Pfam" id="PF14598">
    <property type="entry name" value="PAS_11"/>
    <property type="match status" value="1"/>
</dbReference>
<dbReference type="EMBL" id="JAPTMU010000180">
    <property type="protein sequence ID" value="KAJ4920637.1"/>
    <property type="molecule type" value="Genomic_DNA"/>
</dbReference>
<dbReference type="InterPro" id="IPR011598">
    <property type="entry name" value="bHLH_dom"/>
</dbReference>
<evidence type="ECO:0000256" key="1">
    <source>
        <dbReference type="ARBA" id="ARBA00004123"/>
    </source>
</evidence>
<dbReference type="AlphaFoldDB" id="A0AAD6F4L5"/>
<dbReference type="SUPFAM" id="SSF47459">
    <property type="entry name" value="HLH, helix-loop-helix DNA-binding domain"/>
    <property type="match status" value="1"/>
</dbReference>
<evidence type="ECO:0000313" key="11">
    <source>
        <dbReference type="EMBL" id="KAJ4920637.1"/>
    </source>
</evidence>
<dbReference type="GO" id="GO:0005634">
    <property type="term" value="C:nucleus"/>
    <property type="evidence" value="ECO:0007669"/>
    <property type="project" value="UniProtKB-SubCell"/>
</dbReference>
<dbReference type="Pfam" id="PF23171">
    <property type="entry name" value="bHLH_HIF1A"/>
    <property type="match status" value="1"/>
</dbReference>
<dbReference type="FunFam" id="3.30.450.20:FF:000005">
    <property type="entry name" value="Hypoxia-inducible factor 1 subunit alpha"/>
    <property type="match status" value="1"/>
</dbReference>
<dbReference type="InterPro" id="IPR036638">
    <property type="entry name" value="HLH_DNA-bd_sf"/>
</dbReference>
<keyword evidence="4" id="KW-0805">Transcription regulation</keyword>
<proteinExistence type="predicted"/>
<evidence type="ECO:0000313" key="12">
    <source>
        <dbReference type="Proteomes" id="UP001219934"/>
    </source>
</evidence>
<dbReference type="NCBIfam" id="TIGR00229">
    <property type="entry name" value="sensory_box"/>
    <property type="match status" value="1"/>
</dbReference>
<dbReference type="Pfam" id="PF00989">
    <property type="entry name" value="PAS"/>
    <property type="match status" value="1"/>
</dbReference>
<dbReference type="Gene3D" id="3.30.450.20">
    <property type="entry name" value="PAS domain"/>
    <property type="match status" value="2"/>
</dbReference>
<evidence type="ECO:0000256" key="4">
    <source>
        <dbReference type="ARBA" id="ARBA00023015"/>
    </source>
</evidence>
<dbReference type="SUPFAM" id="SSF55785">
    <property type="entry name" value="PYP-like sensor domain (PAS domain)"/>
    <property type="match status" value="2"/>
</dbReference>
<dbReference type="PANTHER" id="PTHR23043:SF8">
    <property type="entry name" value="ENDOTHELIAL PAS DOMAIN-CONTAINING PROTEIN 1"/>
    <property type="match status" value="1"/>
</dbReference>
<dbReference type="InterPro" id="IPR035965">
    <property type="entry name" value="PAS-like_dom_sf"/>
</dbReference>
<keyword evidence="7" id="KW-0379">Hydroxylation</keyword>
<feature type="domain" description="PAS" evidence="9">
    <location>
        <begin position="80"/>
        <end position="142"/>
    </location>
</feature>
<evidence type="ECO:0000256" key="2">
    <source>
        <dbReference type="ARBA" id="ARBA00022737"/>
    </source>
</evidence>
<evidence type="ECO:0000256" key="5">
    <source>
        <dbReference type="ARBA" id="ARBA00023163"/>
    </source>
</evidence>
<evidence type="ECO:0000259" key="9">
    <source>
        <dbReference type="PROSITE" id="PS50112"/>
    </source>
</evidence>
<evidence type="ECO:0000256" key="3">
    <source>
        <dbReference type="ARBA" id="ARBA00022843"/>
    </source>
</evidence>
<comment type="subcellular location">
    <subcellularLocation>
        <location evidence="1">Nucleus</location>
    </subcellularLocation>
</comment>
<dbReference type="Gene3D" id="4.10.280.10">
    <property type="entry name" value="Helix-loop-helix DNA-binding domain"/>
    <property type="match status" value="1"/>
</dbReference>
<gene>
    <name evidence="11" type="ORF">JOQ06_021759</name>
</gene>
<dbReference type="FunFam" id="4.10.280.10:FF:000076">
    <property type="entry name" value="hypoxia-inducible factor 3-alpha isoform X1"/>
    <property type="match status" value="1"/>
</dbReference>
<feature type="domain" description="PAS" evidence="9">
    <location>
        <begin position="237"/>
        <end position="283"/>
    </location>
</feature>
<dbReference type="GO" id="GO:0046983">
    <property type="term" value="F:protein dimerization activity"/>
    <property type="evidence" value="ECO:0007669"/>
    <property type="project" value="InterPro"/>
</dbReference>
<dbReference type="GO" id="GO:0000981">
    <property type="term" value="F:DNA-binding transcription factor activity, RNA polymerase II-specific"/>
    <property type="evidence" value="ECO:0007669"/>
    <property type="project" value="TreeGrafter"/>
</dbReference>
<accession>A0AAD6F4L5</accession>
<protein>
    <submittedName>
        <fullName evidence="11">Uncharacterized protein</fullName>
    </submittedName>
</protein>